<accession>A0A8K0JJJ0</accession>
<keyword evidence="2" id="KW-1185">Reference proteome</keyword>
<organism evidence="1 2">
    <name type="scientific">Filobasidium floriforme</name>
    <dbReference type="NCBI Taxonomy" id="5210"/>
    <lineage>
        <taxon>Eukaryota</taxon>
        <taxon>Fungi</taxon>
        <taxon>Dikarya</taxon>
        <taxon>Basidiomycota</taxon>
        <taxon>Agaricomycotina</taxon>
        <taxon>Tremellomycetes</taxon>
        <taxon>Filobasidiales</taxon>
        <taxon>Filobasidiaceae</taxon>
        <taxon>Filobasidium</taxon>
    </lineage>
</organism>
<evidence type="ECO:0000313" key="1">
    <source>
        <dbReference type="EMBL" id="KAG7530847.1"/>
    </source>
</evidence>
<comment type="caution">
    <text evidence="1">The sequence shown here is derived from an EMBL/GenBank/DDBJ whole genome shotgun (WGS) entry which is preliminary data.</text>
</comment>
<name>A0A8K0JJJ0_9TREE</name>
<sequence length="230" mass="26319">MLRSFGERFISSYTGTEMRSTISIETEAEDVKFVDVTLATENSSQVVRSVQTESGIEISEQTYEALSRATWRQDSKKPGTMKKLSPRKKAAIKAYYDLQTAARKWFQAEWPNCDEEMPTHFRGGLQVKYHVVTLMYKYWSEKDTGKCLKPLLICTRTVWTPDHEELKWILQQAADYSGGPADIDRRNLILWINGYTALQNRRKKAQRNPSADPDADEIEPVGIRVEGGVC</sequence>
<gene>
    <name evidence="1" type="ORF">FFLO_04754</name>
</gene>
<reference evidence="1" key="1">
    <citation type="submission" date="2020-04" db="EMBL/GenBank/DDBJ databases">
        <title>Analysis of mating type loci in Filobasidium floriforme.</title>
        <authorList>
            <person name="Nowrousian M."/>
        </authorList>
    </citation>
    <scope>NUCLEOTIDE SEQUENCE</scope>
    <source>
        <strain evidence="1">CBS 6242</strain>
    </source>
</reference>
<dbReference type="EMBL" id="JABELV010000107">
    <property type="protein sequence ID" value="KAG7530847.1"/>
    <property type="molecule type" value="Genomic_DNA"/>
</dbReference>
<dbReference type="Proteomes" id="UP000812966">
    <property type="component" value="Unassembled WGS sequence"/>
</dbReference>
<proteinExistence type="predicted"/>
<protein>
    <submittedName>
        <fullName evidence="1">Uncharacterized protein</fullName>
    </submittedName>
</protein>
<dbReference type="AlphaFoldDB" id="A0A8K0JJJ0"/>
<evidence type="ECO:0000313" key="2">
    <source>
        <dbReference type="Proteomes" id="UP000812966"/>
    </source>
</evidence>